<keyword evidence="6" id="KW-1185">Reference proteome</keyword>
<evidence type="ECO:0000256" key="3">
    <source>
        <dbReference type="SAM" id="Phobius"/>
    </source>
</evidence>
<sequence length="329" mass="35117">MRAKFIVWRNGLQLWSNRRGKALAIAGTVVVLLVGASLLVSMPAHRSSGAVSHQVASSASTSAAGSPSMVTGSATSSATSQAAATNGPTHGSSAASSQTGIVLPTQRLVIETAGLDLTVSSVAITANQISDITVGDGGFVQTMQQSTDSQGQDFESMTVRIPQTQFQAALKQVKSFGKVNTFSQTGQDVTSQHDNLQQQIAELQSEEEAYTRLFDRATTMADMLQIQQSLTQVNSQLSNLDNQLHQLNRTVELATLNITLHQAAIGVPEKTAPTPFFAPLAESIRLMERIGIGLVKVVSWLLPWALIVGLLYGGVRLWRRGRSHHSDGK</sequence>
<dbReference type="EMBL" id="CP071182">
    <property type="protein sequence ID" value="QSO47175.1"/>
    <property type="molecule type" value="Genomic_DNA"/>
</dbReference>
<dbReference type="Proteomes" id="UP000663505">
    <property type="component" value="Chromosome"/>
</dbReference>
<reference evidence="5 6" key="1">
    <citation type="submission" date="2021-02" db="EMBL/GenBank/DDBJ databases">
        <title>Alicyclobacillus curvatus sp. nov. and Alicyclobacillus mengziensis sp. nov., two acidophilic bacteria isolated from acid mine drainage.</title>
        <authorList>
            <person name="Huang Y."/>
        </authorList>
    </citation>
    <scope>NUCLEOTIDE SEQUENCE [LARGE SCALE GENOMIC DNA]</scope>
    <source>
        <strain evidence="5 6">S30H14</strain>
    </source>
</reference>
<protein>
    <submittedName>
        <fullName evidence="5">DUF4349 domain-containing protein</fullName>
    </submittedName>
</protein>
<evidence type="ECO:0000313" key="6">
    <source>
        <dbReference type="Proteomes" id="UP000663505"/>
    </source>
</evidence>
<evidence type="ECO:0000256" key="1">
    <source>
        <dbReference type="SAM" id="Coils"/>
    </source>
</evidence>
<evidence type="ECO:0000256" key="2">
    <source>
        <dbReference type="SAM" id="MobiDB-lite"/>
    </source>
</evidence>
<dbReference type="InterPro" id="IPR025645">
    <property type="entry name" value="DUF4349"/>
</dbReference>
<feature type="domain" description="DUF4349" evidence="4">
    <location>
        <begin position="107"/>
        <end position="315"/>
    </location>
</feature>
<dbReference type="RefSeq" id="WP_206656534.1">
    <property type="nucleotide sequence ID" value="NZ_CP071182.1"/>
</dbReference>
<feature type="region of interest" description="Disordered" evidence="2">
    <location>
        <begin position="61"/>
        <end position="98"/>
    </location>
</feature>
<name>A0A9X7VZ12_9BACL</name>
<feature type="compositionally biased region" description="Polar residues" evidence="2">
    <location>
        <begin position="86"/>
        <end position="98"/>
    </location>
</feature>
<keyword evidence="3" id="KW-0472">Membrane</keyword>
<dbReference type="AlphaFoldDB" id="A0A9X7VZ12"/>
<feature type="coiled-coil region" evidence="1">
    <location>
        <begin position="186"/>
        <end position="257"/>
    </location>
</feature>
<dbReference type="KEGG" id="afx:JZ786_22720"/>
<accession>A0A9X7VZ12</accession>
<feature type="transmembrane region" description="Helical" evidence="3">
    <location>
        <begin position="297"/>
        <end position="315"/>
    </location>
</feature>
<organism evidence="5 6">
    <name type="scientific">Alicyclobacillus mengziensis</name>
    <dbReference type="NCBI Taxonomy" id="2931921"/>
    <lineage>
        <taxon>Bacteria</taxon>
        <taxon>Bacillati</taxon>
        <taxon>Bacillota</taxon>
        <taxon>Bacilli</taxon>
        <taxon>Bacillales</taxon>
        <taxon>Alicyclobacillaceae</taxon>
        <taxon>Alicyclobacillus</taxon>
    </lineage>
</organism>
<proteinExistence type="predicted"/>
<feature type="compositionally biased region" description="Low complexity" evidence="2">
    <location>
        <begin position="61"/>
        <end position="85"/>
    </location>
</feature>
<keyword evidence="3" id="KW-0812">Transmembrane</keyword>
<dbReference type="Pfam" id="PF14257">
    <property type="entry name" value="DUF4349"/>
    <property type="match status" value="1"/>
</dbReference>
<evidence type="ECO:0000259" key="4">
    <source>
        <dbReference type="Pfam" id="PF14257"/>
    </source>
</evidence>
<gene>
    <name evidence="5" type="ORF">JZ786_22720</name>
</gene>
<keyword evidence="1" id="KW-0175">Coiled coil</keyword>
<evidence type="ECO:0000313" key="5">
    <source>
        <dbReference type="EMBL" id="QSO47175.1"/>
    </source>
</evidence>
<keyword evidence="3" id="KW-1133">Transmembrane helix</keyword>